<evidence type="ECO:0000313" key="3">
    <source>
        <dbReference type="Proteomes" id="UP000315167"/>
    </source>
</evidence>
<dbReference type="AlphaFoldDB" id="A0A562KV91"/>
<dbReference type="Proteomes" id="UP000315167">
    <property type="component" value="Unassembled WGS sequence"/>
</dbReference>
<feature type="transmembrane region" description="Helical" evidence="1">
    <location>
        <begin position="33"/>
        <end position="52"/>
    </location>
</feature>
<evidence type="ECO:0000313" key="2">
    <source>
        <dbReference type="EMBL" id="TWH99195.1"/>
    </source>
</evidence>
<organism evidence="2 3">
    <name type="scientific">Luteimonas cucumeris</name>
    <dbReference type="NCBI Taxonomy" id="985012"/>
    <lineage>
        <taxon>Bacteria</taxon>
        <taxon>Pseudomonadati</taxon>
        <taxon>Pseudomonadota</taxon>
        <taxon>Gammaproteobacteria</taxon>
        <taxon>Lysobacterales</taxon>
        <taxon>Lysobacteraceae</taxon>
        <taxon>Luteimonas</taxon>
    </lineage>
</organism>
<comment type="caution">
    <text evidence="2">The sequence shown here is derived from an EMBL/GenBank/DDBJ whole genome shotgun (WGS) entry which is preliminary data.</text>
</comment>
<name>A0A562KV91_9GAMM</name>
<feature type="transmembrane region" description="Helical" evidence="1">
    <location>
        <begin position="72"/>
        <end position="90"/>
    </location>
</feature>
<dbReference type="RefSeq" id="WP_144900666.1">
    <property type="nucleotide sequence ID" value="NZ_VLKN01000012.1"/>
</dbReference>
<gene>
    <name evidence="2" type="ORF">IP90_03186</name>
</gene>
<feature type="transmembrane region" description="Helical" evidence="1">
    <location>
        <begin position="102"/>
        <end position="121"/>
    </location>
</feature>
<proteinExistence type="predicted"/>
<feature type="transmembrane region" description="Helical" evidence="1">
    <location>
        <begin position="133"/>
        <end position="153"/>
    </location>
</feature>
<reference evidence="2 3" key="1">
    <citation type="journal article" date="2015" name="Stand. Genomic Sci.">
        <title>Genomic Encyclopedia of Bacterial and Archaeal Type Strains, Phase III: the genomes of soil and plant-associated and newly described type strains.</title>
        <authorList>
            <person name="Whitman W.B."/>
            <person name="Woyke T."/>
            <person name="Klenk H.P."/>
            <person name="Zhou Y."/>
            <person name="Lilburn T.G."/>
            <person name="Beck B.J."/>
            <person name="De Vos P."/>
            <person name="Vandamme P."/>
            <person name="Eisen J.A."/>
            <person name="Garrity G."/>
            <person name="Hugenholtz P."/>
            <person name="Kyrpides N.C."/>
        </authorList>
    </citation>
    <scope>NUCLEOTIDE SEQUENCE [LARGE SCALE GENOMIC DNA]</scope>
    <source>
        <strain evidence="2 3">CGMCC 1.10821</strain>
    </source>
</reference>
<accession>A0A562KV91</accession>
<dbReference type="EMBL" id="VLKN01000012">
    <property type="protein sequence ID" value="TWH99195.1"/>
    <property type="molecule type" value="Genomic_DNA"/>
</dbReference>
<protein>
    <submittedName>
        <fullName evidence="2">Uncharacterized protein</fullName>
    </submittedName>
</protein>
<keyword evidence="1" id="KW-0812">Transmembrane</keyword>
<keyword evidence="3" id="KW-1185">Reference proteome</keyword>
<evidence type="ECO:0000256" key="1">
    <source>
        <dbReference type="SAM" id="Phobius"/>
    </source>
</evidence>
<keyword evidence="1" id="KW-1133">Transmembrane helix</keyword>
<feature type="transmembrane region" description="Helical" evidence="1">
    <location>
        <begin position="159"/>
        <end position="181"/>
    </location>
</feature>
<keyword evidence="1" id="KW-0472">Membrane</keyword>
<sequence length="190" mass="20698">MFHKPNALLGFGTALLLLGVVLPHALPVAGWVRGVLLGFGGALYLGAFVLWLQPDGCDASTLGLRRRYLREFVPAMIAYVMLLSISLVLLKRIEEPAMRALVALLPVAPIAMVLRAIIRYIRDADELQRQIELEAVSIATALVSLLYMAGGFLQLAGVIGVPAGVAMIWMFPLVCMIYGLVKIVVARRFQ</sequence>
<dbReference type="OrthoDB" id="5956355at2"/>